<dbReference type="EnsemblPlants" id="Pp3c13_6560V3.1">
    <property type="protein sequence ID" value="Pp3c13_6560V3.1"/>
    <property type="gene ID" value="Pp3c13_6560"/>
</dbReference>
<keyword evidence="1" id="KW-0812">Transmembrane</keyword>
<protein>
    <submittedName>
        <fullName evidence="2 3">Uncharacterized protein</fullName>
    </submittedName>
</protein>
<proteinExistence type="predicted"/>
<dbReference type="RefSeq" id="XP_024392066.1">
    <property type="nucleotide sequence ID" value="XM_024536298.2"/>
</dbReference>
<dbReference type="PANTHER" id="PTHR36742:SF1">
    <property type="entry name" value="MYOSIN-G HEAVY CHAIN-LIKE PROTEIN"/>
    <property type="match status" value="1"/>
</dbReference>
<name>A0A2K1JKZ0_PHYPA</name>
<keyword evidence="4" id="KW-1185">Reference proteome</keyword>
<accession>A0A2K1JKZ0</accession>
<dbReference type="RefSeq" id="XP_073394120.1">
    <property type="nucleotide sequence ID" value="XM_073538019.1"/>
</dbReference>
<sequence length="208" mass="22214">MGFGDSLLLSMNGTSRISCGLAIENGGLATSAQGNLRGFAPRVSSCRVMLGGLPSLEVRTARNGSRKRCTAIRASKSGSVNSSEFAASTSTSLGPQAQSHLNLLERMTENSTASQAGDDVKTIRDQLASQIEPEVEEVVVSLVSEEKEPTPPQLTISQKRNIRRQNYLNKVSERNDAPFFATVAGFVLLPPLLILGFAVATGYIELFP</sequence>
<dbReference type="AlphaFoldDB" id="A0A2K1JKZ0"/>
<dbReference type="GeneID" id="112290220"/>
<dbReference type="Gramene" id="Pp3c13_6560V3.3">
    <property type="protein sequence ID" value="Pp3c13_6560V3.3"/>
    <property type="gene ID" value="Pp3c13_6560"/>
</dbReference>
<dbReference type="EnsemblPlants" id="Pp3c13_6560V3.3">
    <property type="protein sequence ID" value="Pp3c13_6560V3.3"/>
    <property type="gene ID" value="Pp3c13_6560"/>
</dbReference>
<dbReference type="EnsemblPlants" id="Pp3c13_6560V3.2">
    <property type="protein sequence ID" value="Pp3c13_6560V3.2"/>
    <property type="gene ID" value="Pp3c13_6560"/>
</dbReference>
<evidence type="ECO:0000313" key="2">
    <source>
        <dbReference type="EMBL" id="PNR42224.1"/>
    </source>
</evidence>
<keyword evidence="1" id="KW-1133">Transmembrane helix</keyword>
<feature type="transmembrane region" description="Helical" evidence="1">
    <location>
        <begin position="179"/>
        <end position="204"/>
    </location>
</feature>
<evidence type="ECO:0000256" key="1">
    <source>
        <dbReference type="SAM" id="Phobius"/>
    </source>
</evidence>
<dbReference type="PANTHER" id="PTHR36742">
    <property type="entry name" value="MYOSIN-G HEAVY CHAIN-LIKE PROTEIN"/>
    <property type="match status" value="1"/>
</dbReference>
<dbReference type="OrthoDB" id="531455at2759"/>
<reference evidence="2 4" key="1">
    <citation type="journal article" date="2008" name="Science">
        <title>The Physcomitrella genome reveals evolutionary insights into the conquest of land by plants.</title>
        <authorList>
            <person name="Rensing S."/>
            <person name="Lang D."/>
            <person name="Zimmer A."/>
            <person name="Terry A."/>
            <person name="Salamov A."/>
            <person name="Shapiro H."/>
            <person name="Nishiyama T."/>
            <person name="Perroud P.-F."/>
            <person name="Lindquist E."/>
            <person name="Kamisugi Y."/>
            <person name="Tanahashi T."/>
            <person name="Sakakibara K."/>
            <person name="Fujita T."/>
            <person name="Oishi K."/>
            <person name="Shin-I T."/>
            <person name="Kuroki Y."/>
            <person name="Toyoda A."/>
            <person name="Suzuki Y."/>
            <person name="Hashimoto A."/>
            <person name="Yamaguchi K."/>
            <person name="Sugano A."/>
            <person name="Kohara Y."/>
            <person name="Fujiyama A."/>
            <person name="Anterola A."/>
            <person name="Aoki S."/>
            <person name="Ashton N."/>
            <person name="Barbazuk W.B."/>
            <person name="Barker E."/>
            <person name="Bennetzen J."/>
            <person name="Bezanilla M."/>
            <person name="Blankenship R."/>
            <person name="Cho S.H."/>
            <person name="Dutcher S."/>
            <person name="Estelle M."/>
            <person name="Fawcett J.A."/>
            <person name="Gundlach H."/>
            <person name="Hanada K."/>
            <person name="Heyl A."/>
            <person name="Hicks K.A."/>
            <person name="Hugh J."/>
            <person name="Lohr M."/>
            <person name="Mayer K."/>
            <person name="Melkozernov A."/>
            <person name="Murata T."/>
            <person name="Nelson D."/>
            <person name="Pils B."/>
            <person name="Prigge M."/>
            <person name="Reiss B."/>
            <person name="Renner T."/>
            <person name="Rombauts S."/>
            <person name="Rushton P."/>
            <person name="Sanderfoot A."/>
            <person name="Schween G."/>
            <person name="Shiu S.-H."/>
            <person name="Stueber K."/>
            <person name="Theodoulou F.L."/>
            <person name="Tu H."/>
            <person name="Van de Peer Y."/>
            <person name="Verrier P.J."/>
            <person name="Waters E."/>
            <person name="Wood A."/>
            <person name="Yang L."/>
            <person name="Cove D."/>
            <person name="Cuming A."/>
            <person name="Hasebe M."/>
            <person name="Lucas S."/>
            <person name="Mishler D.B."/>
            <person name="Reski R."/>
            <person name="Grigoriev I."/>
            <person name="Quatrano R.S."/>
            <person name="Boore J.L."/>
        </authorList>
    </citation>
    <scope>NUCLEOTIDE SEQUENCE [LARGE SCALE GENOMIC DNA]</scope>
    <source>
        <strain evidence="3 4">cv. Gransden 2004</strain>
    </source>
</reference>
<dbReference type="Gramene" id="Pp3c13_6560V3.1">
    <property type="protein sequence ID" value="Pp3c13_6560V3.1"/>
    <property type="gene ID" value="Pp3c13_6560"/>
</dbReference>
<dbReference type="Proteomes" id="UP000006727">
    <property type="component" value="Chromosome 13"/>
</dbReference>
<dbReference type="OMA" id="PSSRIHW"/>
<dbReference type="STRING" id="3218.A0A2K1JKZ0"/>
<evidence type="ECO:0000313" key="3">
    <source>
        <dbReference type="EnsemblPlants" id="Pp3c13_6560V3.1"/>
    </source>
</evidence>
<keyword evidence="1" id="KW-0472">Membrane</keyword>
<dbReference type="Gramene" id="Pp3c13_6560V3.2">
    <property type="protein sequence ID" value="Pp3c13_6560V3.2"/>
    <property type="gene ID" value="Pp3c13_6560"/>
</dbReference>
<dbReference type="PaxDb" id="3218-PP1S182_27V6.1"/>
<dbReference type="EMBL" id="ABEU02000013">
    <property type="protein sequence ID" value="PNR42224.1"/>
    <property type="molecule type" value="Genomic_DNA"/>
</dbReference>
<evidence type="ECO:0000313" key="4">
    <source>
        <dbReference type="Proteomes" id="UP000006727"/>
    </source>
</evidence>
<gene>
    <name evidence="3" type="primary">LOC112290220</name>
    <name evidence="2" type="ORF">PHYPA_017053</name>
</gene>
<organism evidence="2">
    <name type="scientific">Physcomitrium patens</name>
    <name type="common">Spreading-leaved earth moss</name>
    <name type="synonym">Physcomitrella patens</name>
    <dbReference type="NCBI Taxonomy" id="3218"/>
    <lineage>
        <taxon>Eukaryota</taxon>
        <taxon>Viridiplantae</taxon>
        <taxon>Streptophyta</taxon>
        <taxon>Embryophyta</taxon>
        <taxon>Bryophyta</taxon>
        <taxon>Bryophytina</taxon>
        <taxon>Bryopsida</taxon>
        <taxon>Funariidae</taxon>
        <taxon>Funariales</taxon>
        <taxon>Funariaceae</taxon>
        <taxon>Physcomitrium</taxon>
    </lineage>
</organism>
<reference evidence="2 4" key="2">
    <citation type="journal article" date="2018" name="Plant J.">
        <title>The Physcomitrella patens chromosome-scale assembly reveals moss genome structure and evolution.</title>
        <authorList>
            <person name="Lang D."/>
            <person name="Ullrich K.K."/>
            <person name="Murat F."/>
            <person name="Fuchs J."/>
            <person name="Jenkins J."/>
            <person name="Haas F.B."/>
            <person name="Piednoel M."/>
            <person name="Gundlach H."/>
            <person name="Van Bel M."/>
            <person name="Meyberg R."/>
            <person name="Vives C."/>
            <person name="Morata J."/>
            <person name="Symeonidi A."/>
            <person name="Hiss M."/>
            <person name="Muchero W."/>
            <person name="Kamisugi Y."/>
            <person name="Saleh O."/>
            <person name="Blanc G."/>
            <person name="Decker E.L."/>
            <person name="van Gessel N."/>
            <person name="Grimwood J."/>
            <person name="Hayes R.D."/>
            <person name="Graham S.W."/>
            <person name="Gunter L.E."/>
            <person name="McDaniel S.F."/>
            <person name="Hoernstein S.N.W."/>
            <person name="Larsson A."/>
            <person name="Li F.W."/>
            <person name="Perroud P.F."/>
            <person name="Phillips J."/>
            <person name="Ranjan P."/>
            <person name="Rokshar D.S."/>
            <person name="Rothfels C.J."/>
            <person name="Schneider L."/>
            <person name="Shu S."/>
            <person name="Stevenson D.W."/>
            <person name="Thummler F."/>
            <person name="Tillich M."/>
            <person name="Villarreal Aguilar J.C."/>
            <person name="Widiez T."/>
            <person name="Wong G.K."/>
            <person name="Wymore A."/>
            <person name="Zhang Y."/>
            <person name="Zimmer A.D."/>
            <person name="Quatrano R.S."/>
            <person name="Mayer K.F.X."/>
            <person name="Goodstein D."/>
            <person name="Casacuberta J.M."/>
            <person name="Vandepoele K."/>
            <person name="Reski R."/>
            <person name="Cuming A.C."/>
            <person name="Tuskan G.A."/>
            <person name="Maumus F."/>
            <person name="Salse J."/>
            <person name="Schmutz J."/>
            <person name="Rensing S.A."/>
        </authorList>
    </citation>
    <scope>NUCLEOTIDE SEQUENCE [LARGE SCALE GENOMIC DNA]</scope>
    <source>
        <strain evidence="3 4">cv. Gransden 2004</strain>
    </source>
</reference>
<reference evidence="3" key="3">
    <citation type="submission" date="2020-12" db="UniProtKB">
        <authorList>
            <consortium name="EnsemblPlants"/>
        </authorList>
    </citation>
    <scope>IDENTIFICATION</scope>
</reference>